<dbReference type="Proteomes" id="UP000177625">
    <property type="component" value="Unassembled WGS sequence"/>
</dbReference>
<sequence>MASVAFATPANWKRYDLDNNDLHVRNEGSDNPPTFTFAKPVPTAKSKTSSQILFSSVLATSKKATSSSIAVFSKATLSPKLSSSFRASSSSTKPPDSTTSGKTASPTGTLPSPSVFTSQQGTKWNISTVGYIYSTSMPDLSWDKGRTSVSSPPEPDFGTSAT</sequence>
<dbReference type="AlphaFoldDB" id="A0A1E1MHC8"/>
<keyword evidence="3" id="KW-1185">Reference proteome</keyword>
<evidence type="ECO:0000313" key="2">
    <source>
        <dbReference type="EMBL" id="CZT48496.1"/>
    </source>
</evidence>
<feature type="region of interest" description="Disordered" evidence="1">
    <location>
        <begin position="142"/>
        <end position="162"/>
    </location>
</feature>
<reference evidence="3" key="1">
    <citation type="submission" date="2016-03" db="EMBL/GenBank/DDBJ databases">
        <authorList>
            <person name="Guldener U."/>
        </authorList>
    </citation>
    <scope>NUCLEOTIDE SEQUENCE [LARGE SCALE GENOMIC DNA]</scope>
</reference>
<evidence type="ECO:0000313" key="3">
    <source>
        <dbReference type="Proteomes" id="UP000177625"/>
    </source>
</evidence>
<protein>
    <submittedName>
        <fullName evidence="2">Uncharacterized protein</fullName>
    </submittedName>
</protein>
<feature type="compositionally biased region" description="Low complexity" evidence="1">
    <location>
        <begin position="79"/>
        <end position="103"/>
    </location>
</feature>
<proteinExistence type="predicted"/>
<organism evidence="2 3">
    <name type="scientific">Rhynchosporium secalis</name>
    <name type="common">Barley scald fungus</name>
    <dbReference type="NCBI Taxonomy" id="38038"/>
    <lineage>
        <taxon>Eukaryota</taxon>
        <taxon>Fungi</taxon>
        <taxon>Dikarya</taxon>
        <taxon>Ascomycota</taxon>
        <taxon>Pezizomycotina</taxon>
        <taxon>Leotiomycetes</taxon>
        <taxon>Helotiales</taxon>
        <taxon>Ploettnerulaceae</taxon>
        <taxon>Rhynchosporium</taxon>
    </lineage>
</organism>
<dbReference type="EMBL" id="FJVC01000337">
    <property type="protein sequence ID" value="CZT48496.1"/>
    <property type="molecule type" value="Genomic_DNA"/>
</dbReference>
<feature type="compositionally biased region" description="Polar residues" evidence="1">
    <location>
        <begin position="104"/>
        <end position="119"/>
    </location>
</feature>
<gene>
    <name evidence="2" type="ORF">RSE6_09197</name>
</gene>
<name>A0A1E1MHC8_RHYSE</name>
<accession>A0A1E1MHC8</accession>
<evidence type="ECO:0000256" key="1">
    <source>
        <dbReference type="SAM" id="MobiDB-lite"/>
    </source>
</evidence>
<feature type="region of interest" description="Disordered" evidence="1">
    <location>
        <begin position="79"/>
        <end position="119"/>
    </location>
</feature>